<gene>
    <name evidence="2" type="ORF">EDB92DRAFT_2118026</name>
</gene>
<dbReference type="EMBL" id="JAKELL010000110">
    <property type="protein sequence ID" value="KAH8981809.1"/>
    <property type="molecule type" value="Genomic_DNA"/>
</dbReference>
<feature type="compositionally biased region" description="Polar residues" evidence="1">
    <location>
        <begin position="217"/>
        <end position="226"/>
    </location>
</feature>
<proteinExistence type="predicted"/>
<feature type="region of interest" description="Disordered" evidence="1">
    <location>
        <begin position="165"/>
        <end position="237"/>
    </location>
</feature>
<evidence type="ECO:0000313" key="2">
    <source>
        <dbReference type="EMBL" id="KAH8981809.1"/>
    </source>
</evidence>
<sequence length="343" mass="37692">MSRKRECCGAPLDKNGLAPETFGKISAKAWDYFSRTILADKAHEFLLLCVDGEWKLREGRQSPTPLVSQDEDHDRDDPDAEKHHSEDSNDDPVNMPRTTTILIQTLRMTIPMQENQSSTPRMATRPPALRQMAPPRGDAEYPRAADGSIHRHTHFNNIGPSLIRLLPPPSASATHGTTTSNGTDPGCVGHNTGPPPDTPPNSHVPAKIGKKRKPASEGSNTSSTTNKRQKVSNALAIPTEGNTIKNICIGHWNKEQPGGQGPLSEFDVYFKSLTDADKEVRSLRQSSQRDIAPDAPQAFQEGTAQRSGHGGRFPSHQVHWHSRPHRGRPKRGPLAMTRPAQTK</sequence>
<feature type="region of interest" description="Disordered" evidence="1">
    <location>
        <begin position="113"/>
        <end position="140"/>
    </location>
</feature>
<comment type="caution">
    <text evidence="2">The sequence shown here is derived from an EMBL/GenBank/DDBJ whole genome shotgun (WGS) entry which is preliminary data.</text>
</comment>
<organism evidence="2 3">
    <name type="scientific">Lactarius akahatsu</name>
    <dbReference type="NCBI Taxonomy" id="416441"/>
    <lineage>
        <taxon>Eukaryota</taxon>
        <taxon>Fungi</taxon>
        <taxon>Dikarya</taxon>
        <taxon>Basidiomycota</taxon>
        <taxon>Agaricomycotina</taxon>
        <taxon>Agaricomycetes</taxon>
        <taxon>Russulales</taxon>
        <taxon>Russulaceae</taxon>
        <taxon>Lactarius</taxon>
    </lineage>
</organism>
<feature type="region of interest" description="Disordered" evidence="1">
    <location>
        <begin position="59"/>
        <end position="96"/>
    </location>
</feature>
<accession>A0AAD4L7V6</accession>
<reference evidence="2" key="1">
    <citation type="submission" date="2022-01" db="EMBL/GenBank/DDBJ databases">
        <title>Comparative genomics reveals a dynamic genome evolution in the ectomycorrhizal milk-cap (Lactarius) mushrooms.</title>
        <authorList>
            <consortium name="DOE Joint Genome Institute"/>
            <person name="Lebreton A."/>
            <person name="Tang N."/>
            <person name="Kuo A."/>
            <person name="LaButti K."/>
            <person name="Drula E."/>
            <person name="Barry K."/>
            <person name="Clum A."/>
            <person name="Lipzen A."/>
            <person name="Mousain D."/>
            <person name="Ng V."/>
            <person name="Wang R."/>
            <person name="Wang X."/>
            <person name="Dai Y."/>
            <person name="Henrissat B."/>
            <person name="Grigoriev I.V."/>
            <person name="Guerin-Laguette A."/>
            <person name="Yu F."/>
            <person name="Martin F.M."/>
        </authorList>
    </citation>
    <scope>NUCLEOTIDE SEQUENCE</scope>
    <source>
        <strain evidence="2">QP</strain>
    </source>
</reference>
<feature type="compositionally biased region" description="Basic and acidic residues" evidence="1">
    <location>
        <begin position="70"/>
        <end position="87"/>
    </location>
</feature>
<feature type="region of interest" description="Disordered" evidence="1">
    <location>
        <begin position="280"/>
        <end position="343"/>
    </location>
</feature>
<evidence type="ECO:0000256" key="1">
    <source>
        <dbReference type="SAM" id="MobiDB-lite"/>
    </source>
</evidence>
<feature type="compositionally biased region" description="Polar residues" evidence="1">
    <location>
        <begin position="171"/>
        <end position="183"/>
    </location>
</feature>
<protein>
    <submittedName>
        <fullName evidence="2">Uncharacterized protein</fullName>
    </submittedName>
</protein>
<feature type="compositionally biased region" description="Basic residues" evidence="1">
    <location>
        <begin position="318"/>
        <end position="331"/>
    </location>
</feature>
<dbReference type="AlphaFoldDB" id="A0AAD4L7V6"/>
<dbReference type="Proteomes" id="UP001201163">
    <property type="component" value="Unassembled WGS sequence"/>
</dbReference>
<keyword evidence="3" id="KW-1185">Reference proteome</keyword>
<evidence type="ECO:0000313" key="3">
    <source>
        <dbReference type="Proteomes" id="UP001201163"/>
    </source>
</evidence>
<name>A0AAD4L7V6_9AGAM</name>